<evidence type="ECO:0000259" key="1">
    <source>
        <dbReference type="Pfam" id="PF09588"/>
    </source>
</evidence>
<dbReference type="PANTHER" id="PTHR46609">
    <property type="entry name" value="EXONUCLEASE, PHAGE-TYPE/RECB, C-TERMINAL DOMAIN-CONTAINING PROTEIN"/>
    <property type="match status" value="1"/>
</dbReference>
<dbReference type="InterPro" id="IPR011335">
    <property type="entry name" value="Restrct_endonuc-II-like"/>
</dbReference>
<dbReference type="AlphaFoldDB" id="A0A8W8IBP1"/>
<dbReference type="Pfam" id="PF09588">
    <property type="entry name" value="YqaJ"/>
    <property type="match status" value="1"/>
</dbReference>
<reference evidence="2" key="1">
    <citation type="submission" date="2022-08" db="UniProtKB">
        <authorList>
            <consortium name="EnsemblMetazoa"/>
        </authorList>
    </citation>
    <scope>IDENTIFICATION</scope>
    <source>
        <strain evidence="2">05x7-T-G4-1.051#20</strain>
    </source>
</reference>
<dbReference type="KEGG" id="crg:105325558"/>
<dbReference type="SUPFAM" id="SSF52980">
    <property type="entry name" value="Restriction endonuclease-like"/>
    <property type="match status" value="1"/>
</dbReference>
<organism evidence="2 3">
    <name type="scientific">Magallana gigas</name>
    <name type="common">Pacific oyster</name>
    <name type="synonym">Crassostrea gigas</name>
    <dbReference type="NCBI Taxonomy" id="29159"/>
    <lineage>
        <taxon>Eukaryota</taxon>
        <taxon>Metazoa</taxon>
        <taxon>Spiralia</taxon>
        <taxon>Lophotrochozoa</taxon>
        <taxon>Mollusca</taxon>
        <taxon>Bivalvia</taxon>
        <taxon>Autobranchia</taxon>
        <taxon>Pteriomorphia</taxon>
        <taxon>Ostreida</taxon>
        <taxon>Ostreoidea</taxon>
        <taxon>Ostreidae</taxon>
        <taxon>Magallana</taxon>
    </lineage>
</organism>
<sequence>MSHLWNIPDHAPEAVQEMEVQDVEADIMFARMKSLIFCEGNEPQLSITQDLVEFIESCTRDQRTSDMWQKLHIGRLTSSLFGDVLKAGSNPNSLIKQIMEGSSFNKYAVLPPAVQWGQEMEAKARSDYVILKSAINSNFTVEDTGITLCAEHSFLGASSDGKVHDGESIGLLEIKCPYSIQGTRVTMKEDGEIMAMGYSNFCLEESMEGPRLKKSHKFYAQVQGEMAIKALPWCDFEVWTNVAQNNICIDIVYFDSKFVSSMMPQLIAFYMHHIVHKLHI</sequence>
<dbReference type="RefSeq" id="XP_034326793.1">
    <property type="nucleotide sequence ID" value="XM_034470902.2"/>
</dbReference>
<name>A0A8W8IBP1_MAGGI</name>
<dbReference type="GeneID" id="105325558"/>
<dbReference type="Gene3D" id="3.90.320.10">
    <property type="match status" value="1"/>
</dbReference>
<dbReference type="GO" id="GO:0006281">
    <property type="term" value="P:DNA repair"/>
    <property type="evidence" value="ECO:0007669"/>
    <property type="project" value="UniProtKB-ARBA"/>
</dbReference>
<dbReference type="InterPro" id="IPR051703">
    <property type="entry name" value="NF-kappa-B_Signaling_Reg"/>
</dbReference>
<dbReference type="InterPro" id="IPR011604">
    <property type="entry name" value="PDDEXK-like_dom_sf"/>
</dbReference>
<dbReference type="OrthoDB" id="6098065at2759"/>
<dbReference type="EnsemblMetazoa" id="G13286.6">
    <property type="protein sequence ID" value="G13286.6:cds"/>
    <property type="gene ID" value="G13286"/>
</dbReference>
<dbReference type="Proteomes" id="UP000005408">
    <property type="component" value="Unassembled WGS sequence"/>
</dbReference>
<protein>
    <recommendedName>
        <fullName evidence="1">YqaJ viral recombinase domain-containing protein</fullName>
    </recommendedName>
</protein>
<dbReference type="OMA" id="CPYSIQG"/>
<evidence type="ECO:0000313" key="2">
    <source>
        <dbReference type="EnsemblMetazoa" id="G13286.6:cds"/>
    </source>
</evidence>
<dbReference type="InterPro" id="IPR019080">
    <property type="entry name" value="YqaJ_viral_recombinase"/>
</dbReference>
<accession>A0A8W8IBP1</accession>
<dbReference type="CDD" id="cd22343">
    <property type="entry name" value="PDDEXK_lambda_exonuclease-like"/>
    <property type="match status" value="1"/>
</dbReference>
<evidence type="ECO:0000313" key="3">
    <source>
        <dbReference type="Proteomes" id="UP000005408"/>
    </source>
</evidence>
<keyword evidence="3" id="KW-1185">Reference proteome</keyword>
<proteinExistence type="predicted"/>
<feature type="domain" description="YqaJ viral recombinase" evidence="1">
    <location>
        <begin position="68"/>
        <end position="228"/>
    </location>
</feature>
<dbReference type="PANTHER" id="PTHR46609:SF8">
    <property type="entry name" value="YQAJ VIRAL RECOMBINASE DOMAIN-CONTAINING PROTEIN"/>
    <property type="match status" value="1"/>
</dbReference>